<keyword evidence="3" id="KW-1185">Reference proteome</keyword>
<organism evidence="2 3">
    <name type="scientific">Plakobranchus ocellatus</name>
    <dbReference type="NCBI Taxonomy" id="259542"/>
    <lineage>
        <taxon>Eukaryota</taxon>
        <taxon>Metazoa</taxon>
        <taxon>Spiralia</taxon>
        <taxon>Lophotrochozoa</taxon>
        <taxon>Mollusca</taxon>
        <taxon>Gastropoda</taxon>
        <taxon>Heterobranchia</taxon>
        <taxon>Euthyneura</taxon>
        <taxon>Panpulmonata</taxon>
        <taxon>Sacoglossa</taxon>
        <taxon>Placobranchoidea</taxon>
        <taxon>Plakobranchidae</taxon>
        <taxon>Plakobranchus</taxon>
    </lineage>
</organism>
<evidence type="ECO:0000313" key="2">
    <source>
        <dbReference type="EMBL" id="GFN96201.1"/>
    </source>
</evidence>
<comment type="caution">
    <text evidence="2">The sequence shown here is derived from an EMBL/GenBank/DDBJ whole genome shotgun (WGS) entry which is preliminary data.</text>
</comment>
<dbReference type="EMBL" id="BLXT01002664">
    <property type="protein sequence ID" value="GFN96201.1"/>
    <property type="molecule type" value="Genomic_DNA"/>
</dbReference>
<feature type="compositionally biased region" description="Basic and acidic residues" evidence="1">
    <location>
        <begin position="21"/>
        <end position="33"/>
    </location>
</feature>
<evidence type="ECO:0000313" key="3">
    <source>
        <dbReference type="Proteomes" id="UP000735302"/>
    </source>
</evidence>
<protein>
    <submittedName>
        <fullName evidence="2">Uncharacterized protein</fullName>
    </submittedName>
</protein>
<proteinExistence type="predicted"/>
<name>A0AAV3ZNV8_9GAST</name>
<reference evidence="2 3" key="1">
    <citation type="journal article" date="2021" name="Elife">
        <title>Chloroplast acquisition without the gene transfer in kleptoplastic sea slugs, Plakobranchus ocellatus.</title>
        <authorList>
            <person name="Maeda T."/>
            <person name="Takahashi S."/>
            <person name="Yoshida T."/>
            <person name="Shimamura S."/>
            <person name="Takaki Y."/>
            <person name="Nagai Y."/>
            <person name="Toyoda A."/>
            <person name="Suzuki Y."/>
            <person name="Arimoto A."/>
            <person name="Ishii H."/>
            <person name="Satoh N."/>
            <person name="Nishiyama T."/>
            <person name="Hasebe M."/>
            <person name="Maruyama T."/>
            <person name="Minagawa J."/>
            <person name="Obokata J."/>
            <person name="Shigenobu S."/>
        </authorList>
    </citation>
    <scope>NUCLEOTIDE SEQUENCE [LARGE SCALE GENOMIC DNA]</scope>
</reference>
<dbReference type="Proteomes" id="UP000735302">
    <property type="component" value="Unassembled WGS sequence"/>
</dbReference>
<accession>A0AAV3ZNV8</accession>
<feature type="region of interest" description="Disordered" evidence="1">
    <location>
        <begin position="1"/>
        <end position="33"/>
    </location>
</feature>
<sequence length="277" mass="31343">MVPADLRADSLATVPPTPQSKCKDYTESRRNSPVREKRNLLIYPNKDFQTVVLLFKIIDENMGDIKLRNIFNEYKNIAPHCRGSPRLEHVRFVTEPFPTDIKPEDTGLLENTAPEVKQKNGRAVSELSTEQKLDNTIEFQIQTGTCHDFGNTPVQVKLPDGRGVHVIRLVSGKQKLCDDKVEVHMVSSFGQAAKASAPTHTVQKKCPFFYKVYPRGKVLFGTGAEAKTQSILEQLKREGSQSVRAFERDSKGLFFWRMEGTLEIKHGVKHAHHWTSS</sequence>
<evidence type="ECO:0000256" key="1">
    <source>
        <dbReference type="SAM" id="MobiDB-lite"/>
    </source>
</evidence>
<gene>
    <name evidence="2" type="ORF">PoB_002270700</name>
</gene>
<dbReference type="AlphaFoldDB" id="A0AAV3ZNV8"/>